<dbReference type="EMBL" id="PDND01001163">
    <property type="protein sequence ID" value="PGH15629.1"/>
    <property type="molecule type" value="Genomic_DNA"/>
</dbReference>
<evidence type="ECO:0000313" key="1">
    <source>
        <dbReference type="EMBL" id="PGH15629.1"/>
    </source>
</evidence>
<keyword evidence="2" id="KW-1185">Reference proteome</keyword>
<gene>
    <name evidence="1" type="ORF">GX50_09007</name>
</gene>
<dbReference type="Proteomes" id="UP000226031">
    <property type="component" value="Unassembled WGS sequence"/>
</dbReference>
<proteinExistence type="predicted"/>
<protein>
    <submittedName>
        <fullName evidence="1">Uncharacterized protein</fullName>
    </submittedName>
</protein>
<sequence length="75" mass="8732">MKSDSRLEHSAVIRKYRLNELSSDEITNFQQQSTSFHTNEMIMKHNSQNEMMNLKKNVNDENDESLLSATLEAID</sequence>
<comment type="caution">
    <text evidence="1">The sequence shown here is derived from an EMBL/GenBank/DDBJ whole genome shotgun (WGS) entry which is preliminary data.</text>
</comment>
<evidence type="ECO:0000313" key="2">
    <source>
        <dbReference type="Proteomes" id="UP000226031"/>
    </source>
</evidence>
<organism evidence="1 2">
    <name type="scientific">[Emmonsia] crescens</name>
    <dbReference type="NCBI Taxonomy" id="73230"/>
    <lineage>
        <taxon>Eukaryota</taxon>
        <taxon>Fungi</taxon>
        <taxon>Dikarya</taxon>
        <taxon>Ascomycota</taxon>
        <taxon>Pezizomycotina</taxon>
        <taxon>Eurotiomycetes</taxon>
        <taxon>Eurotiomycetidae</taxon>
        <taxon>Onygenales</taxon>
        <taxon>Ajellomycetaceae</taxon>
        <taxon>Emergomyces</taxon>
    </lineage>
</organism>
<reference evidence="1 2" key="1">
    <citation type="submission" date="2017-10" db="EMBL/GenBank/DDBJ databases">
        <title>Comparative genomics in systemic dimorphic fungi from Ajellomycetaceae.</title>
        <authorList>
            <person name="Munoz J.F."/>
            <person name="Mcewen J.G."/>
            <person name="Clay O.K."/>
            <person name="Cuomo C.A."/>
        </authorList>
    </citation>
    <scope>NUCLEOTIDE SEQUENCE [LARGE SCALE GENOMIC DNA]</scope>
    <source>
        <strain evidence="1 2">UAMH4076</strain>
    </source>
</reference>
<accession>A0A2B7Y3B2</accession>
<dbReference type="AlphaFoldDB" id="A0A2B7Y3B2"/>
<name>A0A2B7Y3B2_9EURO</name>